<protein>
    <recommendedName>
        <fullName evidence="1">DNA (cytosine-5-)-methyltransferase</fullName>
        <ecNumber evidence="1">2.1.1.37</ecNumber>
    </recommendedName>
</protein>
<evidence type="ECO:0000256" key="5">
    <source>
        <dbReference type="PROSITE-ProRule" id="PRU01016"/>
    </source>
</evidence>
<evidence type="ECO:0000256" key="2">
    <source>
        <dbReference type="ARBA" id="ARBA00022603"/>
    </source>
</evidence>
<evidence type="ECO:0000256" key="4">
    <source>
        <dbReference type="ARBA" id="ARBA00022691"/>
    </source>
</evidence>
<keyword evidence="10" id="KW-1185">Reference proteome</keyword>
<dbReference type="NCBIfam" id="TIGR00675">
    <property type="entry name" value="dcm"/>
    <property type="match status" value="1"/>
</dbReference>
<dbReference type="InterPro" id="IPR029063">
    <property type="entry name" value="SAM-dependent_MTases_sf"/>
</dbReference>
<dbReference type="InterPro" id="IPR001525">
    <property type="entry name" value="C5_MeTfrase"/>
</dbReference>
<dbReference type="InterPro" id="IPR050390">
    <property type="entry name" value="C5-Methyltransferase"/>
</dbReference>
<feature type="compositionally biased region" description="Low complexity" evidence="7">
    <location>
        <begin position="40"/>
        <end position="52"/>
    </location>
</feature>
<dbReference type="EMBL" id="JAVRRG010000109">
    <property type="protein sequence ID" value="KAK5084939.1"/>
    <property type="molecule type" value="Genomic_DNA"/>
</dbReference>
<evidence type="ECO:0000256" key="7">
    <source>
        <dbReference type="SAM" id="MobiDB-lite"/>
    </source>
</evidence>
<feature type="active site" evidence="5">
    <location>
        <position position="632"/>
    </location>
</feature>
<dbReference type="Pfam" id="PF25423">
    <property type="entry name" value="DUF7893"/>
    <property type="match status" value="1"/>
</dbReference>
<dbReference type="PANTHER" id="PTHR10629:SF52">
    <property type="entry name" value="DNA (CYTOSINE-5)-METHYLTRANSFERASE 1"/>
    <property type="match status" value="1"/>
</dbReference>
<evidence type="ECO:0000256" key="1">
    <source>
        <dbReference type="ARBA" id="ARBA00011975"/>
    </source>
</evidence>
<comment type="caution">
    <text evidence="9">The sequence shown here is derived from an EMBL/GenBank/DDBJ whole genome shotgun (WGS) entry which is preliminary data.</text>
</comment>
<name>A0ABR0K453_9EURO</name>
<dbReference type="PRINTS" id="PR00105">
    <property type="entry name" value="C5METTRFRASE"/>
</dbReference>
<dbReference type="Proteomes" id="UP001345013">
    <property type="component" value="Unassembled WGS sequence"/>
</dbReference>
<reference evidence="9 10" key="1">
    <citation type="submission" date="2023-08" db="EMBL/GenBank/DDBJ databases">
        <title>Black Yeasts Isolated from many extreme environments.</title>
        <authorList>
            <person name="Coleine C."/>
            <person name="Stajich J.E."/>
            <person name="Selbmann L."/>
        </authorList>
    </citation>
    <scope>NUCLEOTIDE SEQUENCE [LARGE SCALE GENOMIC DNA]</scope>
    <source>
        <strain evidence="9 10">CCFEE 5885</strain>
    </source>
</reference>
<keyword evidence="4 5" id="KW-0949">S-adenosyl-L-methionine</keyword>
<evidence type="ECO:0000313" key="10">
    <source>
        <dbReference type="Proteomes" id="UP001345013"/>
    </source>
</evidence>
<feature type="region of interest" description="Disordered" evidence="7">
    <location>
        <begin position="922"/>
        <end position="948"/>
    </location>
</feature>
<comment type="similarity">
    <text evidence="5 6">Belongs to the class I-like SAM-binding methyltransferase superfamily. C5-methyltransferase family.</text>
</comment>
<dbReference type="EC" id="2.1.1.37" evidence="1"/>
<feature type="domain" description="DUF7893" evidence="8">
    <location>
        <begin position="207"/>
        <end position="303"/>
    </location>
</feature>
<sequence length="1091" mass="122473">MPPEVADIPDLSDDDLELVDLSRSRSTLSRSLDFTFSGHSSSTSTTLPPTRTLRSERGRQDEDNVVSRNGGNAEACFLEKCLVQRKSADNEENWVEVELSNFVIYKKGSLYAELQSLHDIALHNHEKSVKFCFDGKITHENGLSQEVASIDITGLQIDNLGGLNENLDPVHNTCSDAVYLQTKAAKRYNCFYRLQSPNSRYKSCFDNFAWLADLMKLIIDYLTWASEEDNNIGLQDFKANFVQKLQYWHHGKDVFQQWHERCGYTTDFRPHLTSANHWPFNCGQASSIEDDSIAEHRLWAEIGQPLYPTMRIEPSTQDQTLVTAHAAQCFLASFPTWGKRGYDLLEIIILDQGVAKLQTQRRRQVGLGDKPYYDHTGSFKNDGRSLVSNAASLLEKSSLQRPLRVDPQELVGNALVVRLHKNNCWARPCTCAAEYRFCVARSCFERDLRVRWLILPSRTICAGRYPSPDIRGALPFYPIGNELFWSSNCCCTTVPLHDVVASYKISIGKDHADAGDKLFVHRQHEDYGIGKNELDIRSNERSKGGDSRGKAVSLFSGCSLLDYGFQKGSGGLFDLVLAIERDEEAVLSFKANHAHVTNCEILCQDVNTVLRELCAGTRVLEETACLLAGCPCQGFSLRNVHKNSKESQKNCTLFGHTLSWVEMVSPRMVLIENVEGLDYTKPSAAGQAVSFLVSLGYQVRLVTVQASDYGAATKRKRIFIIATVPGIPLPKVPEATHGERQYQAPLVTVSSATSDLNHVDNNTMLNSRFPDHVPIEHFEPSLQAIVSKIPRTIPKGESKMPNLVSAYSELNAVEMDWFRQRTEEQKHPNKGTLRRIHPNRPYSTILTTISAMDSRSDGSVHWSVDRGVTLAELRRYQGIPDSFVLIGPRWKQIAQAGNSVAVAASMMLGKSYTESWKARLKAAESNDAGPPSQRSKVEELTDTEDEKFRPRTKAASIVLDDYDKILPEMKDLFSTTPRLKRHKSAGIAEGDAELPDLSKLLTPTKSRSEIVKTTAVTDELTITPRGSIHMTRNTKSKIFVRRRSSSSEDEIVKRPRMSFKERISVNVPKRTDKHNSNRRGHTIEDAIVLDD</sequence>
<evidence type="ECO:0000313" key="9">
    <source>
        <dbReference type="EMBL" id="KAK5084939.1"/>
    </source>
</evidence>
<dbReference type="Pfam" id="PF00145">
    <property type="entry name" value="DNA_methylase"/>
    <property type="match status" value="1"/>
</dbReference>
<organism evidence="9 10">
    <name type="scientific">Lithohypha guttulata</name>
    <dbReference type="NCBI Taxonomy" id="1690604"/>
    <lineage>
        <taxon>Eukaryota</taxon>
        <taxon>Fungi</taxon>
        <taxon>Dikarya</taxon>
        <taxon>Ascomycota</taxon>
        <taxon>Pezizomycotina</taxon>
        <taxon>Eurotiomycetes</taxon>
        <taxon>Chaetothyriomycetidae</taxon>
        <taxon>Chaetothyriales</taxon>
        <taxon>Trichomeriaceae</taxon>
        <taxon>Lithohypha</taxon>
    </lineage>
</organism>
<gene>
    <name evidence="9" type="ORF">LTR24_007351</name>
</gene>
<feature type="compositionally biased region" description="Basic and acidic residues" evidence="7">
    <location>
        <begin position="53"/>
        <end position="62"/>
    </location>
</feature>
<evidence type="ECO:0000259" key="8">
    <source>
        <dbReference type="Pfam" id="PF25423"/>
    </source>
</evidence>
<dbReference type="PANTHER" id="PTHR10629">
    <property type="entry name" value="CYTOSINE-SPECIFIC METHYLTRANSFERASE"/>
    <property type="match status" value="1"/>
</dbReference>
<dbReference type="Gene3D" id="3.90.120.10">
    <property type="entry name" value="DNA Methylase, subunit A, domain 2"/>
    <property type="match status" value="1"/>
</dbReference>
<dbReference type="InterPro" id="IPR057215">
    <property type="entry name" value="DUF7893"/>
</dbReference>
<dbReference type="SUPFAM" id="SSF53335">
    <property type="entry name" value="S-adenosyl-L-methionine-dependent methyltransferases"/>
    <property type="match status" value="1"/>
</dbReference>
<keyword evidence="3 5" id="KW-0808">Transferase</keyword>
<evidence type="ECO:0000256" key="6">
    <source>
        <dbReference type="RuleBase" id="RU000416"/>
    </source>
</evidence>
<evidence type="ECO:0000256" key="3">
    <source>
        <dbReference type="ARBA" id="ARBA00022679"/>
    </source>
</evidence>
<dbReference type="PROSITE" id="PS51679">
    <property type="entry name" value="SAM_MT_C5"/>
    <property type="match status" value="1"/>
</dbReference>
<feature type="region of interest" description="Disordered" evidence="7">
    <location>
        <begin position="36"/>
        <end position="66"/>
    </location>
</feature>
<proteinExistence type="inferred from homology"/>
<keyword evidence="2 5" id="KW-0489">Methyltransferase</keyword>
<accession>A0ABR0K453</accession>
<dbReference type="Gene3D" id="3.40.50.150">
    <property type="entry name" value="Vaccinia Virus protein VP39"/>
    <property type="match status" value="1"/>
</dbReference>